<evidence type="ECO:0000313" key="6">
    <source>
        <dbReference type="EMBL" id="KAK9839140.1"/>
    </source>
</evidence>
<comment type="similarity">
    <text evidence="1">Belongs to the strictosidine synthase family.</text>
</comment>
<dbReference type="GO" id="GO:0016787">
    <property type="term" value="F:hydrolase activity"/>
    <property type="evidence" value="ECO:0007669"/>
    <property type="project" value="TreeGrafter"/>
</dbReference>
<keyword evidence="2" id="KW-0597">Phosphoprotein</keyword>
<feature type="region of interest" description="Disordered" evidence="4">
    <location>
        <begin position="1"/>
        <end position="39"/>
    </location>
</feature>
<evidence type="ECO:0000259" key="5">
    <source>
        <dbReference type="Pfam" id="PF03088"/>
    </source>
</evidence>
<dbReference type="EMBL" id="JALJOS010000005">
    <property type="protein sequence ID" value="KAK9839140.1"/>
    <property type="molecule type" value="Genomic_DNA"/>
</dbReference>
<protein>
    <recommendedName>
        <fullName evidence="5">Strictosidine synthase conserved region domain-containing protein</fullName>
    </recommendedName>
</protein>
<organism evidence="6 7">
    <name type="scientific">Apatococcus lobatus</name>
    <dbReference type="NCBI Taxonomy" id="904363"/>
    <lineage>
        <taxon>Eukaryota</taxon>
        <taxon>Viridiplantae</taxon>
        <taxon>Chlorophyta</taxon>
        <taxon>core chlorophytes</taxon>
        <taxon>Trebouxiophyceae</taxon>
        <taxon>Chlorellales</taxon>
        <taxon>Chlorellaceae</taxon>
        <taxon>Apatococcus</taxon>
    </lineage>
</organism>
<evidence type="ECO:0000256" key="3">
    <source>
        <dbReference type="ARBA" id="ARBA00023180"/>
    </source>
</evidence>
<dbReference type="GO" id="GO:0012505">
    <property type="term" value="C:endomembrane system"/>
    <property type="evidence" value="ECO:0007669"/>
    <property type="project" value="TreeGrafter"/>
</dbReference>
<dbReference type="AlphaFoldDB" id="A0AAW1RZF7"/>
<evidence type="ECO:0000313" key="7">
    <source>
        <dbReference type="Proteomes" id="UP001438707"/>
    </source>
</evidence>
<dbReference type="SUPFAM" id="SSF63829">
    <property type="entry name" value="Calcium-dependent phosphotriesterase"/>
    <property type="match status" value="1"/>
</dbReference>
<evidence type="ECO:0000256" key="4">
    <source>
        <dbReference type="SAM" id="MobiDB-lite"/>
    </source>
</evidence>
<evidence type="ECO:0000256" key="2">
    <source>
        <dbReference type="ARBA" id="ARBA00022553"/>
    </source>
</evidence>
<evidence type="ECO:0000256" key="1">
    <source>
        <dbReference type="ARBA" id="ARBA00009191"/>
    </source>
</evidence>
<proteinExistence type="inferred from homology"/>
<reference evidence="6 7" key="1">
    <citation type="journal article" date="2024" name="Nat. Commun.">
        <title>Phylogenomics reveals the evolutionary origins of lichenization in chlorophyte algae.</title>
        <authorList>
            <person name="Puginier C."/>
            <person name="Libourel C."/>
            <person name="Otte J."/>
            <person name="Skaloud P."/>
            <person name="Haon M."/>
            <person name="Grisel S."/>
            <person name="Petersen M."/>
            <person name="Berrin J.G."/>
            <person name="Delaux P.M."/>
            <person name="Dal Grande F."/>
            <person name="Keller J."/>
        </authorList>
    </citation>
    <scope>NUCLEOTIDE SEQUENCE [LARGE SCALE GENOMIC DNA]</scope>
    <source>
        <strain evidence="6 7">SAG 2145</strain>
    </source>
</reference>
<dbReference type="PANTHER" id="PTHR10426">
    <property type="entry name" value="STRICTOSIDINE SYNTHASE-RELATED"/>
    <property type="match status" value="1"/>
</dbReference>
<keyword evidence="7" id="KW-1185">Reference proteome</keyword>
<dbReference type="Pfam" id="PF03088">
    <property type="entry name" value="Str_synth"/>
    <property type="match status" value="1"/>
</dbReference>
<feature type="domain" description="Strictosidine synthase conserved region" evidence="5">
    <location>
        <begin position="205"/>
        <end position="301"/>
    </location>
</feature>
<sequence>MATERVDLPLPGPSNPSGNDPSSNTAARTPSSVRPPKPRILGPVYRLVPAALVLAVATAFSAKRILPNSTLEVQQIPSDKLTQPAPLEGVLAANNRLFSSSAQKIFEGVNGSETISFGPDGAQYGSDDRGIIWKADAGSSKPQPIAYMGGRPLGHMPDGKGNLIMADGCKGLVSLNLETGLKTLLTNSVDDAASFSNTSEIKYANDLDIASDGTIYFSDSSVVAPPRSADGKCDTYAAFMQTYYHGASTGRLLSYNPATGKTKALATGIFYANGVALSQDESYVLLAETGALRILRIWLSGPKAGQQEIFATNIPGMPDGISRGPGGTFWVAIVARPPAAFLKIRSWPTLRWLCAWLPPSWLPKPVPYGLVLQVNEQGQVLQSLHDPTGKHAFSISAVHEHDGKLYLGSLAAPYMLALSL</sequence>
<gene>
    <name evidence="6" type="ORF">WJX74_010395</name>
</gene>
<keyword evidence="3" id="KW-0325">Glycoprotein</keyword>
<dbReference type="InterPro" id="IPR011042">
    <property type="entry name" value="6-blade_b-propeller_TolB-like"/>
</dbReference>
<name>A0AAW1RZF7_9CHLO</name>
<dbReference type="Proteomes" id="UP001438707">
    <property type="component" value="Unassembled WGS sequence"/>
</dbReference>
<dbReference type="Gene3D" id="2.120.10.30">
    <property type="entry name" value="TolB, C-terminal domain"/>
    <property type="match status" value="1"/>
</dbReference>
<dbReference type="PANTHER" id="PTHR10426:SF88">
    <property type="entry name" value="ADIPOCYTE PLASMA MEMBRANE-ASSOCIATED PROTEIN HEMOMUCIN-RELATED"/>
    <property type="match status" value="1"/>
</dbReference>
<dbReference type="InterPro" id="IPR018119">
    <property type="entry name" value="Strictosidine_synth_cons-reg"/>
</dbReference>
<comment type="caution">
    <text evidence="6">The sequence shown here is derived from an EMBL/GenBank/DDBJ whole genome shotgun (WGS) entry which is preliminary data.</text>
</comment>
<accession>A0AAW1RZF7</accession>